<accession>A0A183B067</accession>
<gene>
    <name evidence="1" type="ORF">ECPE_LOCUS12602</name>
</gene>
<proteinExistence type="predicted"/>
<sequence length="98" mass="10932">MTTKISLDTAIGESHRWCTRVSLGLRSINGKDYVDVARAYTMPPILNVEAIGPTQETLSNWFHLNDVELSPLSSKTLSILIGLDTPEAHWVLEQRRGV</sequence>
<evidence type="ECO:0000313" key="1">
    <source>
        <dbReference type="EMBL" id="VDP89874.1"/>
    </source>
</evidence>
<reference evidence="1 2" key="2">
    <citation type="submission" date="2018-11" db="EMBL/GenBank/DDBJ databases">
        <authorList>
            <consortium name="Pathogen Informatics"/>
        </authorList>
    </citation>
    <scope>NUCLEOTIDE SEQUENCE [LARGE SCALE GENOMIC DNA]</scope>
    <source>
        <strain evidence="1 2">Egypt</strain>
    </source>
</reference>
<dbReference type="AlphaFoldDB" id="A0A183B067"/>
<keyword evidence="2" id="KW-1185">Reference proteome</keyword>
<dbReference type="EMBL" id="UZAN01053227">
    <property type="protein sequence ID" value="VDP89874.1"/>
    <property type="molecule type" value="Genomic_DNA"/>
</dbReference>
<dbReference type="Proteomes" id="UP000272942">
    <property type="component" value="Unassembled WGS sequence"/>
</dbReference>
<name>A0A183B067_9TREM</name>
<reference evidence="3" key="1">
    <citation type="submission" date="2016-06" db="UniProtKB">
        <authorList>
            <consortium name="WormBaseParasite"/>
        </authorList>
    </citation>
    <scope>IDENTIFICATION</scope>
</reference>
<protein>
    <submittedName>
        <fullName evidence="3">DUF2384 domain-containing protein</fullName>
    </submittedName>
</protein>
<evidence type="ECO:0000313" key="2">
    <source>
        <dbReference type="Proteomes" id="UP000272942"/>
    </source>
</evidence>
<dbReference type="OrthoDB" id="6110594at2759"/>
<organism evidence="3">
    <name type="scientific">Echinostoma caproni</name>
    <dbReference type="NCBI Taxonomy" id="27848"/>
    <lineage>
        <taxon>Eukaryota</taxon>
        <taxon>Metazoa</taxon>
        <taxon>Spiralia</taxon>
        <taxon>Lophotrochozoa</taxon>
        <taxon>Platyhelminthes</taxon>
        <taxon>Trematoda</taxon>
        <taxon>Digenea</taxon>
        <taxon>Plagiorchiida</taxon>
        <taxon>Echinostomata</taxon>
        <taxon>Echinostomatoidea</taxon>
        <taxon>Echinostomatidae</taxon>
        <taxon>Echinostoma</taxon>
    </lineage>
</organism>
<evidence type="ECO:0000313" key="3">
    <source>
        <dbReference type="WBParaSite" id="ECPE_0001263801-mRNA-1"/>
    </source>
</evidence>
<dbReference type="WBParaSite" id="ECPE_0001263801-mRNA-1">
    <property type="protein sequence ID" value="ECPE_0001263801-mRNA-1"/>
    <property type="gene ID" value="ECPE_0001263801"/>
</dbReference>